<organism evidence="1">
    <name type="scientific">Anguilla anguilla</name>
    <name type="common">European freshwater eel</name>
    <name type="synonym">Muraena anguilla</name>
    <dbReference type="NCBI Taxonomy" id="7936"/>
    <lineage>
        <taxon>Eukaryota</taxon>
        <taxon>Metazoa</taxon>
        <taxon>Chordata</taxon>
        <taxon>Craniata</taxon>
        <taxon>Vertebrata</taxon>
        <taxon>Euteleostomi</taxon>
        <taxon>Actinopterygii</taxon>
        <taxon>Neopterygii</taxon>
        <taxon>Teleostei</taxon>
        <taxon>Anguilliformes</taxon>
        <taxon>Anguillidae</taxon>
        <taxon>Anguilla</taxon>
    </lineage>
</organism>
<dbReference type="AlphaFoldDB" id="A0A0E9UG06"/>
<dbReference type="EMBL" id="GBXM01043895">
    <property type="protein sequence ID" value="JAH64682.1"/>
    <property type="molecule type" value="Transcribed_RNA"/>
</dbReference>
<accession>A0A0E9UG06</accession>
<evidence type="ECO:0000313" key="1">
    <source>
        <dbReference type="EMBL" id="JAH64682.1"/>
    </source>
</evidence>
<reference evidence="1" key="1">
    <citation type="submission" date="2014-11" db="EMBL/GenBank/DDBJ databases">
        <authorList>
            <person name="Amaro Gonzalez C."/>
        </authorList>
    </citation>
    <scope>NUCLEOTIDE SEQUENCE</scope>
</reference>
<reference evidence="1" key="2">
    <citation type="journal article" date="2015" name="Fish Shellfish Immunol.">
        <title>Early steps in the European eel (Anguilla anguilla)-Vibrio vulnificus interaction in the gills: Role of the RtxA13 toxin.</title>
        <authorList>
            <person name="Callol A."/>
            <person name="Pajuelo D."/>
            <person name="Ebbesson L."/>
            <person name="Teles M."/>
            <person name="MacKenzie S."/>
            <person name="Amaro C."/>
        </authorList>
    </citation>
    <scope>NUCLEOTIDE SEQUENCE</scope>
</reference>
<proteinExistence type="predicted"/>
<sequence length="17" mass="1888">MHSRVDGAGSRRFLSIV</sequence>
<protein>
    <submittedName>
        <fullName evidence="1">Uncharacterized protein</fullName>
    </submittedName>
</protein>
<name>A0A0E9UG06_ANGAN</name>